<dbReference type="EC" id="2.7.6.2" evidence="5"/>
<dbReference type="InterPro" id="IPR036759">
    <property type="entry name" value="TPK_catalytic_sf"/>
</dbReference>
<dbReference type="GO" id="GO:0016301">
    <property type="term" value="F:kinase activity"/>
    <property type="evidence" value="ECO:0007669"/>
    <property type="project" value="UniProtKB-KW"/>
</dbReference>
<comment type="caution">
    <text evidence="7">The sequence shown here is derived from an EMBL/GenBank/DDBJ whole genome shotgun (WGS) entry which is preliminary data.</text>
</comment>
<dbReference type="SUPFAM" id="SSF63862">
    <property type="entry name" value="Thiamin pyrophosphokinase, substrate-binding domain"/>
    <property type="match status" value="1"/>
</dbReference>
<dbReference type="CDD" id="cd07995">
    <property type="entry name" value="TPK"/>
    <property type="match status" value="1"/>
</dbReference>
<dbReference type="Proteomes" id="UP000680020">
    <property type="component" value="Unassembled WGS sequence"/>
</dbReference>
<dbReference type="EMBL" id="JAGIBU010000001">
    <property type="protein sequence ID" value="MBS7823891.1"/>
    <property type="molecule type" value="Genomic_DNA"/>
</dbReference>
<dbReference type="InterPro" id="IPR053149">
    <property type="entry name" value="TPK"/>
</dbReference>
<evidence type="ECO:0000256" key="2">
    <source>
        <dbReference type="ARBA" id="ARBA00022741"/>
    </source>
</evidence>
<dbReference type="PANTHER" id="PTHR41299">
    <property type="entry name" value="THIAMINE PYROPHOSPHOKINASE"/>
    <property type="match status" value="1"/>
</dbReference>
<proteinExistence type="predicted"/>
<organism evidence="7 8">
    <name type="scientific">Wohlfahrtiimonas chitiniclastica</name>
    <dbReference type="NCBI Taxonomy" id="400946"/>
    <lineage>
        <taxon>Bacteria</taxon>
        <taxon>Pseudomonadati</taxon>
        <taxon>Pseudomonadota</taxon>
        <taxon>Gammaproteobacteria</taxon>
        <taxon>Cardiobacteriales</taxon>
        <taxon>Ignatzschineriaceae</taxon>
        <taxon>Wohlfahrtiimonas</taxon>
    </lineage>
</organism>
<dbReference type="RefSeq" id="WP_213403310.1">
    <property type="nucleotide sequence ID" value="NZ_JAGIBT010000001.1"/>
</dbReference>
<name>A0AB35BWN7_9GAMM</name>
<dbReference type="AlphaFoldDB" id="A0AB35BWN7"/>
<dbReference type="Pfam" id="PF04265">
    <property type="entry name" value="TPK_B1_binding"/>
    <property type="match status" value="1"/>
</dbReference>
<dbReference type="Gene3D" id="3.40.50.10240">
    <property type="entry name" value="Thiamin pyrophosphokinase, catalytic domain"/>
    <property type="match status" value="1"/>
</dbReference>
<evidence type="ECO:0000256" key="4">
    <source>
        <dbReference type="ARBA" id="ARBA00022840"/>
    </source>
</evidence>
<evidence type="ECO:0000313" key="7">
    <source>
        <dbReference type="EMBL" id="MBS7823891.1"/>
    </source>
</evidence>
<dbReference type="InterPro" id="IPR007371">
    <property type="entry name" value="TPK_catalytic"/>
</dbReference>
<sequence>MYTRLILLLPGPVNYAQLNLSLNENDYIIAVDGGIEHVKALDVTPNLWVGDFDSCQSEDQAIYQHLNKETHPTDKDYLDTELALLKAESLNITECVLIGGIGGLIDHQMGLFMLPCAHPFLSFIHTDGHTKLYSLNHACTLAIAQEHYQRLSIVPITTLQSVTTSGVKWPLTNATLPAGFGRSLSNQITDSVVNYTQNDGIGWIILS</sequence>
<accession>A0AB35BWN7</accession>
<dbReference type="GO" id="GO:0006772">
    <property type="term" value="P:thiamine metabolic process"/>
    <property type="evidence" value="ECO:0007669"/>
    <property type="project" value="UniProtKB-UniRule"/>
</dbReference>
<feature type="domain" description="Thiamin pyrophosphokinase thiamin-binding" evidence="6">
    <location>
        <begin position="137"/>
        <end position="201"/>
    </location>
</feature>
<dbReference type="InterPro" id="IPR007373">
    <property type="entry name" value="Thiamin_PyroPKinase_B1-bd"/>
</dbReference>
<gene>
    <name evidence="7" type="ORF">J7561_01580</name>
</gene>
<dbReference type="GO" id="GO:0030975">
    <property type="term" value="F:thiamine binding"/>
    <property type="evidence" value="ECO:0007669"/>
    <property type="project" value="InterPro"/>
</dbReference>
<dbReference type="Pfam" id="PF04263">
    <property type="entry name" value="TPK_catalytic"/>
    <property type="match status" value="1"/>
</dbReference>
<dbReference type="GO" id="GO:0009229">
    <property type="term" value="P:thiamine diphosphate biosynthetic process"/>
    <property type="evidence" value="ECO:0007669"/>
    <property type="project" value="InterPro"/>
</dbReference>
<dbReference type="InterPro" id="IPR006282">
    <property type="entry name" value="Thi_PPkinase"/>
</dbReference>
<evidence type="ECO:0000313" key="8">
    <source>
        <dbReference type="Proteomes" id="UP000680020"/>
    </source>
</evidence>
<dbReference type="GO" id="GO:0005524">
    <property type="term" value="F:ATP binding"/>
    <property type="evidence" value="ECO:0007669"/>
    <property type="project" value="UniProtKB-KW"/>
</dbReference>
<reference evidence="7" key="1">
    <citation type="submission" date="2021-03" db="EMBL/GenBank/DDBJ databases">
        <title>Identification and antibiotic profiling of Wohlfahrtiimonas chitiniclastica, an underestimated human pathogen.</title>
        <authorList>
            <person name="Kopf A."/>
            <person name="Bunk B."/>
            <person name="Coldewey S."/>
            <person name="Gunzer F."/>
            <person name="Riedel T."/>
            <person name="Schroettner P."/>
        </authorList>
    </citation>
    <scope>NUCLEOTIDE SEQUENCE</scope>
    <source>
        <strain evidence="7">DSM 100917</strain>
    </source>
</reference>
<evidence type="ECO:0000256" key="3">
    <source>
        <dbReference type="ARBA" id="ARBA00022777"/>
    </source>
</evidence>
<dbReference type="PANTHER" id="PTHR41299:SF1">
    <property type="entry name" value="THIAMINE PYROPHOSPHOKINASE"/>
    <property type="match status" value="1"/>
</dbReference>
<dbReference type="NCBIfam" id="TIGR01378">
    <property type="entry name" value="thi_PPkinase"/>
    <property type="match status" value="1"/>
</dbReference>
<evidence type="ECO:0000256" key="5">
    <source>
        <dbReference type="NCBIfam" id="TIGR01378"/>
    </source>
</evidence>
<protein>
    <recommendedName>
        <fullName evidence="5">Thiamine diphosphokinase</fullName>
        <ecNumber evidence="5">2.7.6.2</ecNumber>
    </recommendedName>
</protein>
<keyword evidence="2" id="KW-0547">Nucleotide-binding</keyword>
<dbReference type="SMART" id="SM00983">
    <property type="entry name" value="TPK_B1_binding"/>
    <property type="match status" value="1"/>
</dbReference>
<keyword evidence="4" id="KW-0067">ATP-binding</keyword>
<dbReference type="GO" id="GO:0004788">
    <property type="term" value="F:thiamine diphosphokinase activity"/>
    <property type="evidence" value="ECO:0007669"/>
    <property type="project" value="UniProtKB-UniRule"/>
</dbReference>
<evidence type="ECO:0000259" key="6">
    <source>
        <dbReference type="SMART" id="SM00983"/>
    </source>
</evidence>
<dbReference type="SUPFAM" id="SSF63999">
    <property type="entry name" value="Thiamin pyrophosphokinase, catalytic domain"/>
    <property type="match status" value="1"/>
</dbReference>
<evidence type="ECO:0000256" key="1">
    <source>
        <dbReference type="ARBA" id="ARBA00022679"/>
    </source>
</evidence>
<keyword evidence="1 7" id="KW-0808">Transferase</keyword>
<keyword evidence="3" id="KW-0418">Kinase</keyword>
<dbReference type="InterPro" id="IPR036371">
    <property type="entry name" value="TPK_B1-bd_sf"/>
</dbReference>